<keyword evidence="1" id="KW-0472">Membrane</keyword>
<feature type="transmembrane region" description="Helical" evidence="1">
    <location>
        <begin position="89"/>
        <end position="111"/>
    </location>
</feature>
<evidence type="ECO:0000313" key="3">
    <source>
        <dbReference type="Proteomes" id="UP001570511"/>
    </source>
</evidence>
<gene>
    <name evidence="2" type="ORF">OS889_03445</name>
</gene>
<dbReference type="Pfam" id="PF04956">
    <property type="entry name" value="TrbC"/>
    <property type="match status" value="1"/>
</dbReference>
<dbReference type="AlphaFoldDB" id="A0ABD5MDE3"/>
<protein>
    <submittedName>
        <fullName evidence="2">TrbC/VirB2 family protein</fullName>
    </submittedName>
</protein>
<evidence type="ECO:0000256" key="1">
    <source>
        <dbReference type="SAM" id="Phobius"/>
    </source>
</evidence>
<feature type="transmembrane region" description="Helical" evidence="1">
    <location>
        <begin position="53"/>
        <end position="77"/>
    </location>
</feature>
<dbReference type="RefSeq" id="WP_372387307.1">
    <property type="nucleotide sequence ID" value="NZ_JBGNYA010000001.1"/>
</dbReference>
<dbReference type="EMBL" id="JBGNYA010000001">
    <property type="protein sequence ID" value="MFA1610061.1"/>
    <property type="molecule type" value="Genomic_DNA"/>
</dbReference>
<keyword evidence="1" id="KW-1133">Transmembrane helix</keyword>
<keyword evidence="3" id="KW-1185">Reference proteome</keyword>
<evidence type="ECO:0000313" key="2">
    <source>
        <dbReference type="EMBL" id="MFA1610061.1"/>
    </source>
</evidence>
<name>A0ABD5MDE3_9EURY</name>
<dbReference type="InterPro" id="IPR007039">
    <property type="entry name" value="TrbC/VirB2"/>
</dbReference>
<accession>A0ABD5MDE3</accession>
<organism evidence="2 3">
    <name type="scientific">Halobellus rubicundus</name>
    <dbReference type="NCBI Taxonomy" id="2996466"/>
    <lineage>
        <taxon>Archaea</taxon>
        <taxon>Methanobacteriati</taxon>
        <taxon>Methanobacteriota</taxon>
        <taxon>Stenosarchaea group</taxon>
        <taxon>Halobacteria</taxon>
        <taxon>Halobacteriales</taxon>
        <taxon>Haloferacaceae</taxon>
        <taxon>Halobellus</taxon>
    </lineage>
</organism>
<sequence length="120" mass="12708">MPENRTRHAARTIAITALITVVASTPAAAVHDSVPCSPPESLMPLFNLLHSIVELTFLGGIVLATLGFITAGILLMIPGEDNSRRGKLVARNVLFGTVLLLSSSMIVRFFVSQTGSGFCT</sequence>
<keyword evidence="1" id="KW-0812">Transmembrane</keyword>
<dbReference type="Proteomes" id="UP001570511">
    <property type="component" value="Unassembled WGS sequence"/>
</dbReference>
<reference evidence="2 3" key="1">
    <citation type="submission" date="2024-08" db="EMBL/GenBank/DDBJ databases">
        <title>Halobellus sp. MBLA0158 whole genome sequence.</title>
        <authorList>
            <person name="Hwang C.Y."/>
            <person name="Cho E.-S."/>
            <person name="Seo M.-J."/>
        </authorList>
    </citation>
    <scope>NUCLEOTIDE SEQUENCE [LARGE SCALE GENOMIC DNA]</scope>
    <source>
        <strain evidence="2 3">MBLA0158</strain>
    </source>
</reference>
<proteinExistence type="predicted"/>
<comment type="caution">
    <text evidence="2">The sequence shown here is derived from an EMBL/GenBank/DDBJ whole genome shotgun (WGS) entry which is preliminary data.</text>
</comment>